<reference evidence="9" key="1">
    <citation type="submission" date="2022-11" db="UniProtKB">
        <authorList>
            <consortium name="WormBaseParasite"/>
        </authorList>
    </citation>
    <scope>IDENTIFICATION</scope>
</reference>
<evidence type="ECO:0000256" key="4">
    <source>
        <dbReference type="ARBA" id="ARBA00022989"/>
    </source>
</evidence>
<feature type="transmembrane region" description="Helical" evidence="7">
    <location>
        <begin position="306"/>
        <end position="324"/>
    </location>
</feature>
<name>A0A915K2S9_ROMCU</name>
<proteinExistence type="inferred from homology"/>
<keyword evidence="6" id="KW-0325">Glycoprotein</keyword>
<keyword evidence="3 7" id="KW-0812">Transmembrane</keyword>
<keyword evidence="4 7" id="KW-1133">Transmembrane helix</keyword>
<feature type="transmembrane region" description="Helical" evidence="7">
    <location>
        <begin position="549"/>
        <end position="571"/>
    </location>
</feature>
<dbReference type="OMA" id="LIDNEDC"/>
<feature type="transmembrane region" description="Helical" evidence="7">
    <location>
        <begin position="20"/>
        <end position="43"/>
    </location>
</feature>
<comment type="similarity">
    <text evidence="2 7">Belongs to the CTL (choline transporter-like) family.</text>
</comment>
<evidence type="ECO:0000256" key="7">
    <source>
        <dbReference type="RuleBase" id="RU368066"/>
    </source>
</evidence>
<sequence length="658" mass="75375">MQEMKESLRGPIPDRTCTDVPCLVVFVICWIMWIIIGFMAVLWGDPRKLIYPTDSSGRICGSKTKYFDLSDKPYLFFFDLTACFDIDSVTRGCPTPQVCVEKCPEEYFTLMPNAHVYQGYLWTKLVNDLICIPDVDRREIQNYDDVRKFIKQDKCAWYYLDSLPVAGRCIPKAIAQGWKKIKKLATFENISTMSNATFPEKSKNGTLSKQYHRKDAGDYVSLVIEAQDVFEKMGADLQVTWWQIIFVYYNPTYVFSGIIFGVAASVYVLISCCLYKRIRLAVGLIEEASNAVSCMMSTLFFPIIPFALHFLTFIFWAGAAIFLASMRRQQCGYVGVPAEILANYTGLQLGFDRPCPCPSGEDQDVDLLMSTTTMAPLRSYCRFKSYVKPKGLVTFGQIVNFFGLLWGMFFVSGFSDVSLAGAFSSYYWARNKPDDIPPMPVVASMLRTCKFHLGSVALGSFLLATVRFIRYLLEVIEKWMKEFQKYAAVQFAMKAVKCLFWCIEQFVRFLNRNAYIMIAVYGGNFCSSARKAVELLTKNIVRVVVLNHITAYLLFIGKFVVTFISGLIAYFYFMGRIENMKDLVANLNYPYFPIIVITVAAYYVCSSFFDVYDMAVDTIFLCFLEDCERHDGSSRKPYYMSERLKRILNKENVESEKE</sequence>
<evidence type="ECO:0000256" key="2">
    <source>
        <dbReference type="ARBA" id="ARBA00007168"/>
    </source>
</evidence>
<evidence type="ECO:0000313" key="8">
    <source>
        <dbReference type="Proteomes" id="UP000887565"/>
    </source>
</evidence>
<dbReference type="GO" id="GO:0022857">
    <property type="term" value="F:transmembrane transporter activity"/>
    <property type="evidence" value="ECO:0007669"/>
    <property type="project" value="UniProtKB-UniRule"/>
</dbReference>
<feature type="transmembrane region" description="Helical" evidence="7">
    <location>
        <begin position="253"/>
        <end position="275"/>
    </location>
</feature>
<feature type="transmembrane region" description="Helical" evidence="7">
    <location>
        <begin position="392"/>
        <end position="414"/>
    </location>
</feature>
<feature type="transmembrane region" description="Helical" evidence="7">
    <location>
        <begin position="282"/>
        <end position="300"/>
    </location>
</feature>
<keyword evidence="5 7" id="KW-0472">Membrane</keyword>
<feature type="transmembrane region" description="Helical" evidence="7">
    <location>
        <begin position="591"/>
        <end position="612"/>
    </location>
</feature>
<dbReference type="WBParaSite" id="nRc.2.0.1.t32631-RA">
    <property type="protein sequence ID" value="nRc.2.0.1.t32631-RA"/>
    <property type="gene ID" value="nRc.2.0.1.g32631"/>
</dbReference>
<accession>A0A915K2S9</accession>
<dbReference type="GO" id="GO:0005886">
    <property type="term" value="C:plasma membrane"/>
    <property type="evidence" value="ECO:0007669"/>
    <property type="project" value="UniProtKB-SubCell"/>
</dbReference>
<dbReference type="PANTHER" id="PTHR12385">
    <property type="entry name" value="CHOLINE TRANSPORTER-LIKE (SLC FAMILY 44)"/>
    <property type="match status" value="1"/>
</dbReference>
<evidence type="ECO:0000256" key="1">
    <source>
        <dbReference type="ARBA" id="ARBA00004141"/>
    </source>
</evidence>
<dbReference type="AlphaFoldDB" id="A0A915K2S9"/>
<evidence type="ECO:0000256" key="5">
    <source>
        <dbReference type="ARBA" id="ARBA00023136"/>
    </source>
</evidence>
<organism evidence="8 9">
    <name type="scientific">Romanomermis culicivorax</name>
    <name type="common">Nematode worm</name>
    <dbReference type="NCBI Taxonomy" id="13658"/>
    <lineage>
        <taxon>Eukaryota</taxon>
        <taxon>Metazoa</taxon>
        <taxon>Ecdysozoa</taxon>
        <taxon>Nematoda</taxon>
        <taxon>Enoplea</taxon>
        <taxon>Dorylaimia</taxon>
        <taxon>Mermithida</taxon>
        <taxon>Mermithoidea</taxon>
        <taxon>Mermithidae</taxon>
        <taxon>Romanomermis</taxon>
    </lineage>
</organism>
<evidence type="ECO:0000256" key="6">
    <source>
        <dbReference type="ARBA" id="ARBA00023180"/>
    </source>
</evidence>
<dbReference type="Proteomes" id="UP000887565">
    <property type="component" value="Unplaced"/>
</dbReference>
<evidence type="ECO:0000256" key="3">
    <source>
        <dbReference type="ARBA" id="ARBA00022692"/>
    </source>
</evidence>
<dbReference type="PANTHER" id="PTHR12385:SF14">
    <property type="entry name" value="CHOLINE TRANSPORTER-LIKE 2"/>
    <property type="match status" value="1"/>
</dbReference>
<dbReference type="InterPro" id="IPR007603">
    <property type="entry name" value="Choline_transptr-like"/>
</dbReference>
<comment type="function">
    <text evidence="7">Choline transporter.</text>
</comment>
<keyword evidence="8" id="KW-1185">Reference proteome</keyword>
<feature type="transmembrane region" description="Helical" evidence="7">
    <location>
        <begin position="451"/>
        <end position="473"/>
    </location>
</feature>
<evidence type="ECO:0000313" key="9">
    <source>
        <dbReference type="WBParaSite" id="nRc.2.0.1.t32631-RA"/>
    </source>
</evidence>
<dbReference type="Pfam" id="PF04515">
    <property type="entry name" value="Choline_transpo"/>
    <property type="match status" value="1"/>
</dbReference>
<comment type="subcellular location">
    <subcellularLocation>
        <location evidence="7">Cell membrane</location>
        <topology evidence="7">Multi-pass membrane protein</topology>
    </subcellularLocation>
    <subcellularLocation>
        <location evidence="1">Membrane</location>
        <topology evidence="1">Multi-pass membrane protein</topology>
    </subcellularLocation>
</comment>
<protein>
    <recommendedName>
        <fullName evidence="7">Choline transporter-like protein</fullName>
    </recommendedName>
</protein>